<dbReference type="PhylomeDB" id="B4QQT4"/>
<keyword evidence="3" id="KW-1185">Reference proteome</keyword>
<feature type="compositionally biased region" description="Polar residues" evidence="1">
    <location>
        <begin position="26"/>
        <end position="41"/>
    </location>
</feature>
<name>B4QQT4_DROSI</name>
<gene>
    <name evidence="2" type="primary">Dsim\GD14805</name>
    <name evidence="2" type="ORF">Dsim_GD14805</name>
</gene>
<accession>B4QQT4</accession>
<feature type="region of interest" description="Disordered" evidence="1">
    <location>
        <begin position="1"/>
        <end position="55"/>
    </location>
</feature>
<reference evidence="2 3" key="1">
    <citation type="journal article" date="2007" name="Nature">
        <title>Evolution of genes and genomes on the Drosophila phylogeny.</title>
        <authorList>
            <consortium name="Drosophila 12 Genomes Consortium"/>
            <person name="Clark A.G."/>
            <person name="Eisen M.B."/>
            <person name="Smith D.R."/>
            <person name="Bergman C.M."/>
            <person name="Oliver B."/>
            <person name="Markow T.A."/>
            <person name="Kaufman T.C."/>
            <person name="Kellis M."/>
            <person name="Gelbart W."/>
            <person name="Iyer V.N."/>
            <person name="Pollard D.A."/>
            <person name="Sackton T.B."/>
            <person name="Larracuente A.M."/>
            <person name="Singh N.D."/>
            <person name="Abad J.P."/>
            <person name="Abt D.N."/>
            <person name="Adryan B."/>
            <person name="Aguade M."/>
            <person name="Akashi H."/>
            <person name="Anderson W.W."/>
            <person name="Aquadro C.F."/>
            <person name="Ardell D.H."/>
            <person name="Arguello R."/>
            <person name="Artieri C.G."/>
            <person name="Barbash D.A."/>
            <person name="Barker D."/>
            <person name="Barsanti P."/>
            <person name="Batterham P."/>
            <person name="Batzoglou S."/>
            <person name="Begun D."/>
            <person name="Bhutkar A."/>
            <person name="Blanco E."/>
            <person name="Bosak S.A."/>
            <person name="Bradley R.K."/>
            <person name="Brand A.D."/>
            <person name="Brent M.R."/>
            <person name="Brooks A.N."/>
            <person name="Brown R.H."/>
            <person name="Butlin R.K."/>
            <person name="Caggese C."/>
            <person name="Calvi B.R."/>
            <person name="Bernardo de Carvalho A."/>
            <person name="Caspi A."/>
            <person name="Castrezana S."/>
            <person name="Celniker S.E."/>
            <person name="Chang J.L."/>
            <person name="Chapple C."/>
            <person name="Chatterji S."/>
            <person name="Chinwalla A."/>
            <person name="Civetta A."/>
            <person name="Clifton S.W."/>
            <person name="Comeron J.M."/>
            <person name="Costello J.C."/>
            <person name="Coyne J.A."/>
            <person name="Daub J."/>
            <person name="David R.G."/>
            <person name="Delcher A.L."/>
            <person name="Delehaunty K."/>
            <person name="Do C.B."/>
            <person name="Ebling H."/>
            <person name="Edwards K."/>
            <person name="Eickbush T."/>
            <person name="Evans J.D."/>
            <person name="Filipski A."/>
            <person name="Findeiss S."/>
            <person name="Freyhult E."/>
            <person name="Fulton L."/>
            <person name="Fulton R."/>
            <person name="Garcia A.C."/>
            <person name="Gardiner A."/>
            <person name="Garfield D.A."/>
            <person name="Garvin B.E."/>
            <person name="Gibson G."/>
            <person name="Gilbert D."/>
            <person name="Gnerre S."/>
            <person name="Godfrey J."/>
            <person name="Good R."/>
            <person name="Gotea V."/>
            <person name="Gravely B."/>
            <person name="Greenberg A.J."/>
            <person name="Griffiths-Jones S."/>
            <person name="Gross S."/>
            <person name="Guigo R."/>
            <person name="Gustafson E.A."/>
            <person name="Haerty W."/>
            <person name="Hahn M.W."/>
            <person name="Halligan D.L."/>
            <person name="Halpern A.L."/>
            <person name="Halter G.M."/>
            <person name="Han M.V."/>
            <person name="Heger A."/>
            <person name="Hillier L."/>
            <person name="Hinrichs A.S."/>
            <person name="Holmes I."/>
            <person name="Hoskins R.A."/>
            <person name="Hubisz M.J."/>
            <person name="Hultmark D."/>
            <person name="Huntley M.A."/>
            <person name="Jaffe D.B."/>
            <person name="Jagadeeshan S."/>
            <person name="Jeck W.R."/>
            <person name="Johnson J."/>
            <person name="Jones C.D."/>
            <person name="Jordan W.C."/>
            <person name="Karpen G.H."/>
            <person name="Kataoka E."/>
            <person name="Keightley P.D."/>
            <person name="Kheradpour P."/>
            <person name="Kirkness E.F."/>
            <person name="Koerich L.B."/>
            <person name="Kristiansen K."/>
            <person name="Kudrna D."/>
            <person name="Kulathinal R.J."/>
            <person name="Kumar S."/>
            <person name="Kwok R."/>
            <person name="Lander E."/>
            <person name="Langley C.H."/>
            <person name="Lapoint R."/>
            <person name="Lazzaro B.P."/>
            <person name="Lee S.J."/>
            <person name="Levesque L."/>
            <person name="Li R."/>
            <person name="Lin C.F."/>
            <person name="Lin M.F."/>
            <person name="Lindblad-Toh K."/>
            <person name="Llopart A."/>
            <person name="Long M."/>
            <person name="Low L."/>
            <person name="Lozovsky E."/>
            <person name="Lu J."/>
            <person name="Luo M."/>
            <person name="Machado C.A."/>
            <person name="Makalowski W."/>
            <person name="Marzo M."/>
            <person name="Matsuda M."/>
            <person name="Matzkin L."/>
            <person name="McAllister B."/>
            <person name="McBride C.S."/>
            <person name="McKernan B."/>
            <person name="McKernan K."/>
            <person name="Mendez-Lago M."/>
            <person name="Minx P."/>
            <person name="Mollenhauer M.U."/>
            <person name="Montooth K."/>
            <person name="Mount S.M."/>
            <person name="Mu X."/>
            <person name="Myers E."/>
            <person name="Negre B."/>
            <person name="Newfeld S."/>
            <person name="Nielsen R."/>
            <person name="Noor M.A."/>
            <person name="O'Grady P."/>
            <person name="Pachter L."/>
            <person name="Papaceit M."/>
            <person name="Parisi M.J."/>
            <person name="Parisi M."/>
            <person name="Parts L."/>
            <person name="Pedersen J.S."/>
            <person name="Pesole G."/>
            <person name="Phillippy A.M."/>
            <person name="Ponting C.P."/>
            <person name="Pop M."/>
            <person name="Porcelli D."/>
            <person name="Powell J.R."/>
            <person name="Prohaska S."/>
            <person name="Pruitt K."/>
            <person name="Puig M."/>
            <person name="Quesneville H."/>
            <person name="Ram K.R."/>
            <person name="Rand D."/>
            <person name="Rasmussen M.D."/>
            <person name="Reed L.K."/>
            <person name="Reenan R."/>
            <person name="Reily A."/>
            <person name="Remington K.A."/>
            <person name="Rieger T.T."/>
            <person name="Ritchie M.G."/>
            <person name="Robin C."/>
            <person name="Rogers Y.H."/>
            <person name="Rohde C."/>
            <person name="Rozas J."/>
            <person name="Rubenfield M.J."/>
            <person name="Ruiz A."/>
            <person name="Russo S."/>
            <person name="Salzberg S.L."/>
            <person name="Sanchez-Gracia A."/>
            <person name="Saranga D.J."/>
            <person name="Sato H."/>
            <person name="Schaeffer S.W."/>
            <person name="Schatz M.C."/>
            <person name="Schlenke T."/>
            <person name="Schwartz R."/>
            <person name="Segarra C."/>
            <person name="Singh R.S."/>
            <person name="Sirot L."/>
            <person name="Sirota M."/>
            <person name="Sisneros N.B."/>
            <person name="Smith C.D."/>
            <person name="Smith T.F."/>
            <person name="Spieth J."/>
            <person name="Stage D.E."/>
            <person name="Stark A."/>
            <person name="Stephan W."/>
            <person name="Strausberg R.L."/>
            <person name="Strempel S."/>
            <person name="Sturgill D."/>
            <person name="Sutton G."/>
            <person name="Sutton G.G."/>
            <person name="Tao W."/>
            <person name="Teichmann S."/>
            <person name="Tobari Y.N."/>
            <person name="Tomimura Y."/>
            <person name="Tsolas J.M."/>
            <person name="Valente V.L."/>
            <person name="Venter E."/>
            <person name="Venter J.C."/>
            <person name="Vicario S."/>
            <person name="Vieira F.G."/>
            <person name="Vilella A.J."/>
            <person name="Villasante A."/>
            <person name="Walenz B."/>
            <person name="Wang J."/>
            <person name="Wasserman M."/>
            <person name="Watts T."/>
            <person name="Wilson D."/>
            <person name="Wilson R.K."/>
            <person name="Wing R.A."/>
            <person name="Wolfner M.F."/>
            <person name="Wong A."/>
            <person name="Wong G.K."/>
            <person name="Wu C.I."/>
            <person name="Wu G."/>
            <person name="Yamamoto D."/>
            <person name="Yang H.P."/>
            <person name="Yang S.P."/>
            <person name="Yorke J.A."/>
            <person name="Yoshida K."/>
            <person name="Zdobnov E."/>
            <person name="Zhang P."/>
            <person name="Zhang Y."/>
            <person name="Zimin A.V."/>
            <person name="Baldwin J."/>
            <person name="Abdouelleil A."/>
            <person name="Abdulkadir J."/>
            <person name="Abebe A."/>
            <person name="Abera B."/>
            <person name="Abreu J."/>
            <person name="Acer S.C."/>
            <person name="Aftuck L."/>
            <person name="Alexander A."/>
            <person name="An P."/>
            <person name="Anderson E."/>
            <person name="Anderson S."/>
            <person name="Arachi H."/>
            <person name="Azer M."/>
            <person name="Bachantsang P."/>
            <person name="Barry A."/>
            <person name="Bayul T."/>
            <person name="Berlin A."/>
            <person name="Bessette D."/>
            <person name="Bloom T."/>
            <person name="Blye J."/>
            <person name="Boguslavskiy L."/>
            <person name="Bonnet C."/>
            <person name="Boukhgalter B."/>
            <person name="Bourzgui I."/>
            <person name="Brown A."/>
            <person name="Cahill P."/>
            <person name="Channer S."/>
            <person name="Cheshatsang Y."/>
            <person name="Chuda L."/>
            <person name="Citroen M."/>
            <person name="Collymore A."/>
            <person name="Cooke P."/>
            <person name="Costello M."/>
            <person name="D'Aco K."/>
            <person name="Daza R."/>
            <person name="De Haan G."/>
            <person name="DeGray S."/>
            <person name="DeMaso C."/>
            <person name="Dhargay N."/>
            <person name="Dooley K."/>
            <person name="Dooley E."/>
            <person name="Doricent M."/>
            <person name="Dorje P."/>
            <person name="Dorjee K."/>
            <person name="Dupes A."/>
            <person name="Elong R."/>
            <person name="Falk J."/>
            <person name="Farina A."/>
            <person name="Faro S."/>
            <person name="Ferguson D."/>
            <person name="Fisher S."/>
            <person name="Foley C.D."/>
            <person name="Franke A."/>
            <person name="Friedrich D."/>
            <person name="Gadbois L."/>
            <person name="Gearin G."/>
            <person name="Gearin C.R."/>
            <person name="Giannoukos G."/>
            <person name="Goode T."/>
            <person name="Graham J."/>
            <person name="Grandbois E."/>
            <person name="Grewal S."/>
            <person name="Gyaltsen K."/>
            <person name="Hafez N."/>
            <person name="Hagos B."/>
            <person name="Hall J."/>
            <person name="Henson C."/>
            <person name="Hollinger A."/>
            <person name="Honan T."/>
            <person name="Huard M.D."/>
            <person name="Hughes L."/>
            <person name="Hurhula B."/>
            <person name="Husby M.E."/>
            <person name="Kamat A."/>
            <person name="Kanga B."/>
            <person name="Kashin S."/>
            <person name="Khazanovich D."/>
            <person name="Kisner P."/>
            <person name="Lance K."/>
            <person name="Lara M."/>
            <person name="Lee W."/>
            <person name="Lennon N."/>
            <person name="Letendre F."/>
            <person name="LeVine R."/>
            <person name="Lipovsky A."/>
            <person name="Liu X."/>
            <person name="Liu J."/>
            <person name="Liu S."/>
            <person name="Lokyitsang T."/>
            <person name="Lokyitsang Y."/>
            <person name="Lubonja R."/>
            <person name="Lui A."/>
            <person name="MacDonald P."/>
            <person name="Magnisalis V."/>
            <person name="Maru K."/>
            <person name="Matthews C."/>
            <person name="McCusker W."/>
            <person name="McDonough S."/>
            <person name="Mehta T."/>
            <person name="Meldrim J."/>
            <person name="Meneus L."/>
            <person name="Mihai O."/>
            <person name="Mihalev A."/>
            <person name="Mihova T."/>
            <person name="Mittelman R."/>
            <person name="Mlenga V."/>
            <person name="Montmayeur A."/>
            <person name="Mulrain L."/>
            <person name="Navidi A."/>
            <person name="Naylor J."/>
            <person name="Negash T."/>
            <person name="Nguyen T."/>
            <person name="Nguyen N."/>
            <person name="Nicol R."/>
            <person name="Norbu C."/>
            <person name="Norbu N."/>
            <person name="Novod N."/>
            <person name="O'Neill B."/>
            <person name="Osman S."/>
            <person name="Markiewicz E."/>
            <person name="Oyono O.L."/>
            <person name="Patti C."/>
            <person name="Phunkhang P."/>
            <person name="Pierre F."/>
            <person name="Priest M."/>
            <person name="Raghuraman S."/>
            <person name="Rege F."/>
            <person name="Reyes R."/>
            <person name="Rise C."/>
            <person name="Rogov P."/>
            <person name="Ross K."/>
            <person name="Ryan E."/>
            <person name="Settipalli S."/>
            <person name="Shea T."/>
            <person name="Sherpa N."/>
            <person name="Shi L."/>
            <person name="Shih D."/>
            <person name="Sparrow T."/>
            <person name="Spaulding J."/>
            <person name="Stalker J."/>
            <person name="Stange-Thomann N."/>
            <person name="Stavropoulos S."/>
            <person name="Stone C."/>
            <person name="Strader C."/>
            <person name="Tesfaye S."/>
            <person name="Thomson T."/>
            <person name="Thoulutsang Y."/>
            <person name="Thoulutsang D."/>
            <person name="Topham K."/>
            <person name="Topping I."/>
            <person name="Tsamla T."/>
            <person name="Vassiliev H."/>
            <person name="Vo A."/>
            <person name="Wangchuk T."/>
            <person name="Wangdi T."/>
            <person name="Weiand M."/>
            <person name="Wilkinson J."/>
            <person name="Wilson A."/>
            <person name="Yadav S."/>
            <person name="Young G."/>
            <person name="Yu Q."/>
            <person name="Zembek L."/>
            <person name="Zhong D."/>
            <person name="Zimmer A."/>
            <person name="Zwirko Z."/>
            <person name="Jaffe D.B."/>
            <person name="Alvarez P."/>
            <person name="Brockman W."/>
            <person name="Butler J."/>
            <person name="Chin C."/>
            <person name="Gnerre S."/>
            <person name="Grabherr M."/>
            <person name="Kleber M."/>
            <person name="Mauceli E."/>
            <person name="MacCallum I."/>
        </authorList>
    </citation>
    <scope>NUCLEOTIDE SEQUENCE [LARGE SCALE GENOMIC DNA]</scope>
    <source>
        <strain evidence="3">white501</strain>
    </source>
</reference>
<dbReference type="EMBL" id="CM000363">
    <property type="protein sequence ID" value="EDX11072.1"/>
    <property type="molecule type" value="Genomic_DNA"/>
</dbReference>
<evidence type="ECO:0000313" key="3">
    <source>
        <dbReference type="Proteomes" id="UP000000304"/>
    </source>
</evidence>
<dbReference type="Proteomes" id="UP000000304">
    <property type="component" value="Chromosome 3L"/>
</dbReference>
<protein>
    <submittedName>
        <fullName evidence="2">GD14805</fullName>
    </submittedName>
</protein>
<dbReference type="HOGENOM" id="CLU_2308947_0_0_1"/>
<proteinExistence type="predicted"/>
<sequence length="100" mass="10362">MQKLRRSSVLRSKPKARSRSWRNVVPSGNLTTGSGHTWSESSYHDSGTRKGPPVACAETATSSQIIARNNNGIDAASGIAPVAALLVAKYAATPLAAASA</sequence>
<dbReference type="AlphaFoldDB" id="B4QQT4"/>
<feature type="compositionally biased region" description="Basic residues" evidence="1">
    <location>
        <begin position="1"/>
        <end position="20"/>
    </location>
</feature>
<organism evidence="2 3">
    <name type="scientific">Drosophila simulans</name>
    <name type="common">Fruit fly</name>
    <dbReference type="NCBI Taxonomy" id="7240"/>
    <lineage>
        <taxon>Eukaryota</taxon>
        <taxon>Metazoa</taxon>
        <taxon>Ecdysozoa</taxon>
        <taxon>Arthropoda</taxon>
        <taxon>Hexapoda</taxon>
        <taxon>Insecta</taxon>
        <taxon>Pterygota</taxon>
        <taxon>Neoptera</taxon>
        <taxon>Endopterygota</taxon>
        <taxon>Diptera</taxon>
        <taxon>Brachycera</taxon>
        <taxon>Muscomorpha</taxon>
        <taxon>Ephydroidea</taxon>
        <taxon>Drosophilidae</taxon>
        <taxon>Drosophila</taxon>
        <taxon>Sophophora</taxon>
    </lineage>
</organism>
<evidence type="ECO:0000256" key="1">
    <source>
        <dbReference type="SAM" id="MobiDB-lite"/>
    </source>
</evidence>
<evidence type="ECO:0000313" key="2">
    <source>
        <dbReference type="EMBL" id="EDX11072.1"/>
    </source>
</evidence>